<organism evidence="1 2">
    <name type="scientific">Aminomonas paucivorans DSM 12260</name>
    <dbReference type="NCBI Taxonomy" id="584708"/>
    <lineage>
        <taxon>Bacteria</taxon>
        <taxon>Thermotogati</taxon>
        <taxon>Synergistota</taxon>
        <taxon>Synergistia</taxon>
        <taxon>Synergistales</taxon>
        <taxon>Synergistaceae</taxon>
        <taxon>Aminomonas</taxon>
    </lineage>
</organism>
<dbReference type="PaxDb" id="584708-Apau_0095"/>
<dbReference type="Proteomes" id="UP000005096">
    <property type="component" value="Chromosome"/>
</dbReference>
<gene>
    <name evidence="1" type="ORF">Apau_0095</name>
</gene>
<sequence>MTPAAESFLSLASVGAVALGLSEEILRCSDADALVVPVNRDYDLDRGELAALRDAAGPMPEIQSLLYGLGDPGTALPVRTGNLRAKFLVLAVAVDETERLEAETLRRSVAAALDVCMERNLPRVLVRDFGAFWPGLPPGQVAGITVRTVAEGLGLRYPAMDRVAFSADLPVRGVWRMALDRLAGREPDWSLLPKDAVVCGLKGIRKRDVMRALLQGARTPEAAASLLGLEELHRSEDCACGTATGEPCSVNLREALRTYDTTLRHLAPGFGGCGAG</sequence>
<evidence type="ECO:0000313" key="1">
    <source>
        <dbReference type="EMBL" id="EFQ22533.1"/>
    </source>
</evidence>
<dbReference type="STRING" id="584708.Apau_0095"/>
<dbReference type="RefSeq" id="WP_006299673.1">
    <property type="nucleotide sequence ID" value="NZ_CM001022.1"/>
</dbReference>
<evidence type="ECO:0000313" key="2">
    <source>
        <dbReference type="Proteomes" id="UP000005096"/>
    </source>
</evidence>
<dbReference type="Gene3D" id="3.40.220.10">
    <property type="entry name" value="Leucine Aminopeptidase, subunit E, domain 1"/>
    <property type="match status" value="1"/>
</dbReference>
<dbReference type="HOGENOM" id="CLU_1006998_0_0_0"/>
<proteinExistence type="predicted"/>
<dbReference type="EMBL" id="CM001022">
    <property type="protein sequence ID" value="EFQ22533.1"/>
    <property type="molecule type" value="Genomic_DNA"/>
</dbReference>
<accession>E3CWM8</accession>
<keyword evidence="2" id="KW-1185">Reference proteome</keyword>
<reference evidence="1 2" key="1">
    <citation type="journal article" date="2010" name="Stand. Genomic Sci.">
        <title>Non-contiguous finished genome sequence of Aminomonas paucivorans type strain (GLU-3).</title>
        <authorList>
            <person name="Pitluck S."/>
            <person name="Yasawong M."/>
            <person name="Held B."/>
            <person name="Lapidus A."/>
            <person name="Nolan M."/>
            <person name="Copeland A."/>
            <person name="Lucas S."/>
            <person name="Del Rio T.G."/>
            <person name="Tice H."/>
            <person name="Cheng J.F."/>
            <person name="Chertkov O."/>
            <person name="Goodwin L."/>
            <person name="Tapia R."/>
            <person name="Han C."/>
            <person name="Liolios K."/>
            <person name="Ivanova N."/>
            <person name="Mavromatis K."/>
            <person name="Ovchinnikova G."/>
            <person name="Pati A."/>
            <person name="Chen A."/>
            <person name="Palaniappan K."/>
            <person name="Land M."/>
            <person name="Hauser L."/>
            <person name="Chang Y.J."/>
            <person name="Jeffries C.D."/>
            <person name="Pukall R."/>
            <person name="Spring S."/>
            <person name="Rohde M."/>
            <person name="Sikorski J."/>
            <person name="Goker M."/>
            <person name="Woyke T."/>
            <person name="Bristow J."/>
            <person name="Eisen J.A."/>
            <person name="Markowitz V."/>
            <person name="Hugenholtz P."/>
            <person name="Kyrpides N.C."/>
            <person name="Klenk H.P."/>
        </authorList>
    </citation>
    <scope>NUCLEOTIDE SEQUENCE [LARGE SCALE GENOMIC DNA]</scope>
    <source>
        <strain evidence="1 2">DSM 12260</strain>
    </source>
</reference>
<dbReference type="InterPro" id="IPR043472">
    <property type="entry name" value="Macro_dom-like"/>
</dbReference>
<name>E3CWM8_9BACT</name>
<protein>
    <submittedName>
        <fullName evidence="1">Uncharacterized protein</fullName>
    </submittedName>
</protein>
<dbReference type="SUPFAM" id="SSF52949">
    <property type="entry name" value="Macro domain-like"/>
    <property type="match status" value="1"/>
</dbReference>
<dbReference type="AlphaFoldDB" id="E3CWM8"/>